<dbReference type="EMBL" id="CP021056">
    <property type="protein sequence ID" value="QXE23184.1"/>
    <property type="molecule type" value="Genomic_DNA"/>
</dbReference>
<name>A0A975T6Y9_9NOST</name>
<dbReference type="Proteomes" id="UP000683511">
    <property type="component" value="Chromosome"/>
</dbReference>
<reference evidence="1" key="1">
    <citation type="submission" date="2017-04" db="EMBL/GenBank/DDBJ databases">
        <title>Genome deletions in a multicellular cyanobacterial endosymbiont for morphological adaptation in marine diatoms.</title>
        <authorList>
            <person name="Wang Y."/>
            <person name="Gao H."/>
            <person name="Li R."/>
            <person name="Xu X."/>
        </authorList>
    </citation>
    <scope>NUCLEOTIDE SEQUENCE</scope>
    <source>
        <strain evidence="1">FACHB 800</strain>
    </source>
</reference>
<sequence length="45" mass="5557">MNKHFQLDGEIIPRFSLYNRWLMFMWQELDKNQNLPSKIKLPAYT</sequence>
<protein>
    <submittedName>
        <fullName evidence="1">Uncharacterized protein</fullName>
    </submittedName>
</protein>
<evidence type="ECO:0000313" key="2">
    <source>
        <dbReference type="Proteomes" id="UP000683511"/>
    </source>
</evidence>
<dbReference type="KEGG" id="rsin:B6N60_01873"/>
<gene>
    <name evidence="1" type="ORF">B6N60_01873</name>
</gene>
<dbReference type="AlphaFoldDB" id="A0A975T6Y9"/>
<accession>A0A975T6Y9</accession>
<keyword evidence="2" id="KW-1185">Reference proteome</keyword>
<organism evidence="1 2">
    <name type="scientific">Richelia sinica FACHB-800</name>
    <dbReference type="NCBI Taxonomy" id="1357546"/>
    <lineage>
        <taxon>Bacteria</taxon>
        <taxon>Bacillati</taxon>
        <taxon>Cyanobacteriota</taxon>
        <taxon>Cyanophyceae</taxon>
        <taxon>Nostocales</taxon>
        <taxon>Nostocaceae</taxon>
        <taxon>Richelia</taxon>
    </lineage>
</organism>
<proteinExistence type="predicted"/>
<evidence type="ECO:0000313" key="1">
    <source>
        <dbReference type="EMBL" id="QXE23184.1"/>
    </source>
</evidence>
<dbReference type="RefSeq" id="WP_190603707.1">
    <property type="nucleotide sequence ID" value="NZ_CP021056.1"/>
</dbReference>